<evidence type="ECO:0000259" key="1">
    <source>
        <dbReference type="Pfam" id="PF05732"/>
    </source>
</evidence>
<proteinExistence type="predicted"/>
<comment type="caution">
    <text evidence="2">The sequence shown here is derived from an EMBL/GenBank/DDBJ whole genome shotgun (WGS) entry which is preliminary data.</text>
</comment>
<dbReference type="GO" id="GO:0006276">
    <property type="term" value="P:plasmid maintenance"/>
    <property type="evidence" value="ECO:0007669"/>
    <property type="project" value="InterPro"/>
</dbReference>
<dbReference type="CDD" id="cd00092">
    <property type="entry name" value="HTH_CRP"/>
    <property type="match status" value="1"/>
</dbReference>
<dbReference type="EMBL" id="AACGFG010000018">
    <property type="protein sequence ID" value="EAK4359026.1"/>
    <property type="molecule type" value="Genomic_DNA"/>
</dbReference>
<dbReference type="Proteomes" id="UP000365807">
    <property type="component" value="Unassembled WGS sequence"/>
</dbReference>
<dbReference type="SUPFAM" id="SSF46785">
    <property type="entry name" value="Winged helix' DNA-binding domain"/>
    <property type="match status" value="1"/>
</dbReference>
<dbReference type="Pfam" id="PF05732">
    <property type="entry name" value="RepL"/>
    <property type="match status" value="1"/>
</dbReference>
<dbReference type="RefSeq" id="WP_079750412.1">
    <property type="nucleotide sequence ID" value="NZ_JOVY01000001.1"/>
</dbReference>
<accession>A0A691X201</accession>
<name>A0A691X201_CAMCO</name>
<feature type="domain" description="Plasmid replication protein RepL" evidence="1">
    <location>
        <begin position="13"/>
        <end position="154"/>
    </location>
</feature>
<sequence length="158" mass="18440">MVTKKSLNKTFKISKVAGYHRYFREEIDKETGEVNLIEVDKSFYQDLYNKDFNFMKMFTNNMLNVIKDFFGGAKADIFNILIKNADKENCIFATQSEIAEACNTSREEVNKNLKSLEKCGFIKKIKNGVYQINVDYLFKGSHTQRMNAKEKFTKPLKK</sequence>
<evidence type="ECO:0000313" key="3">
    <source>
        <dbReference type="Proteomes" id="UP000365807"/>
    </source>
</evidence>
<dbReference type="AlphaFoldDB" id="A0A691X201"/>
<dbReference type="GO" id="GO:0006260">
    <property type="term" value="P:DNA replication"/>
    <property type="evidence" value="ECO:0007669"/>
    <property type="project" value="InterPro"/>
</dbReference>
<dbReference type="InterPro" id="IPR008813">
    <property type="entry name" value="Plasmid_replication_RepL"/>
</dbReference>
<organism evidence="2 3">
    <name type="scientific">Campylobacter coli</name>
    <dbReference type="NCBI Taxonomy" id="195"/>
    <lineage>
        <taxon>Bacteria</taxon>
        <taxon>Pseudomonadati</taxon>
        <taxon>Campylobacterota</taxon>
        <taxon>Epsilonproteobacteria</taxon>
        <taxon>Campylobacterales</taxon>
        <taxon>Campylobacteraceae</taxon>
        <taxon>Campylobacter</taxon>
    </lineage>
</organism>
<dbReference type="Gene3D" id="1.10.10.10">
    <property type="entry name" value="Winged helix-like DNA-binding domain superfamily/Winged helix DNA-binding domain"/>
    <property type="match status" value="1"/>
</dbReference>
<reference evidence="2 3" key="1">
    <citation type="submission" date="2018-06" db="EMBL/GenBank/DDBJ databases">
        <authorList>
            <consortium name="NARMS: The National Antimicrobial Resistance Monitoring System"/>
        </authorList>
    </citation>
    <scope>NUCLEOTIDE SEQUENCE [LARGE SCALE GENOMIC DNA]</scope>
    <source>
        <strain evidence="2 3">FSIS11807978</strain>
    </source>
</reference>
<dbReference type="InterPro" id="IPR036388">
    <property type="entry name" value="WH-like_DNA-bd_sf"/>
</dbReference>
<gene>
    <name evidence="2" type="ORF">C6T04_08955</name>
</gene>
<protein>
    <submittedName>
        <fullName evidence="2">Winged helix-turn-helix transcriptional regulator</fullName>
    </submittedName>
</protein>
<dbReference type="InterPro" id="IPR036390">
    <property type="entry name" value="WH_DNA-bd_sf"/>
</dbReference>
<evidence type="ECO:0000313" key="2">
    <source>
        <dbReference type="EMBL" id="EAK4359026.1"/>
    </source>
</evidence>